<feature type="compositionally biased region" description="Polar residues" evidence="1">
    <location>
        <begin position="112"/>
        <end position="121"/>
    </location>
</feature>
<feature type="region of interest" description="Disordered" evidence="1">
    <location>
        <begin position="105"/>
        <end position="124"/>
    </location>
</feature>
<feature type="region of interest" description="Disordered" evidence="1">
    <location>
        <begin position="237"/>
        <end position="309"/>
    </location>
</feature>
<reference evidence="2" key="1">
    <citation type="journal article" date="2021" name="Genome Biol. Evol.">
        <title>The assembled and annotated genome of the fairy-ring fungus Marasmius oreades.</title>
        <authorList>
            <person name="Hiltunen M."/>
            <person name="Ament-Velasquez S.L."/>
            <person name="Johannesson H."/>
        </authorList>
    </citation>
    <scope>NUCLEOTIDE SEQUENCE</scope>
    <source>
        <strain evidence="2">03SP1</strain>
    </source>
</reference>
<feature type="region of interest" description="Disordered" evidence="1">
    <location>
        <begin position="340"/>
        <end position="377"/>
    </location>
</feature>
<feature type="compositionally biased region" description="Polar residues" evidence="1">
    <location>
        <begin position="259"/>
        <end position="270"/>
    </location>
</feature>
<sequence>MLNSRPISRNGEGTQRFGAKTPARGLQNENAIRNAPTTLGKGNLKASIPQTPLQSKSIKGDIQLKDVPRAGKGDPPIQLNTISRPFLDKTPFPNRVVSIHTQTPFNRDLSETPDSPQIPSSTRKHIRLPKQSQKFETPLNTKHHWDLSDDEVEIAAPVAPPRVLEVKEDYDEVEYMPPNTLDLPYQPPLDFQLPDYREVGKVLMGFSRNLVLDEPQPPPEIAPRAEDIAPIPWNMIPLPELEDDDPFDASRKKNPPPTRTTQSTMRNSSKPVPVPRTTHIPPTSTTRPNTSSSVIRPNSRTRVASVSTHNTRTALKPVMAMGRSPSKLSGDVTVKPKAVPVRRPATSASTHKSALPPVRGRPGASKPSTTTGPLSYRRQVVATKSINTKTEDELDVISLKADLLKHDENEDFLFDV</sequence>
<name>A0A9P7RN80_9AGAR</name>
<protein>
    <submittedName>
        <fullName evidence="2">Uncharacterized protein</fullName>
    </submittedName>
</protein>
<comment type="caution">
    <text evidence="2">The sequence shown here is derived from an EMBL/GenBank/DDBJ whole genome shotgun (WGS) entry which is preliminary data.</text>
</comment>
<evidence type="ECO:0000313" key="3">
    <source>
        <dbReference type="Proteomes" id="UP001049176"/>
    </source>
</evidence>
<feature type="compositionally biased region" description="Polar residues" evidence="1">
    <location>
        <begin position="294"/>
        <end position="309"/>
    </location>
</feature>
<feature type="compositionally biased region" description="Polar residues" evidence="1">
    <location>
        <begin position="48"/>
        <end position="57"/>
    </location>
</feature>
<organism evidence="2 3">
    <name type="scientific">Marasmius oreades</name>
    <name type="common">fairy-ring Marasmius</name>
    <dbReference type="NCBI Taxonomy" id="181124"/>
    <lineage>
        <taxon>Eukaryota</taxon>
        <taxon>Fungi</taxon>
        <taxon>Dikarya</taxon>
        <taxon>Basidiomycota</taxon>
        <taxon>Agaricomycotina</taxon>
        <taxon>Agaricomycetes</taxon>
        <taxon>Agaricomycetidae</taxon>
        <taxon>Agaricales</taxon>
        <taxon>Marasmiineae</taxon>
        <taxon>Marasmiaceae</taxon>
        <taxon>Marasmius</taxon>
    </lineage>
</organism>
<gene>
    <name evidence="2" type="ORF">E1B28_002376</name>
</gene>
<feature type="compositionally biased region" description="Polar residues" evidence="1">
    <location>
        <begin position="27"/>
        <end position="37"/>
    </location>
</feature>
<keyword evidence="3" id="KW-1185">Reference proteome</keyword>
<dbReference type="OrthoDB" id="3266915at2759"/>
<dbReference type="AlphaFoldDB" id="A0A9P7RN80"/>
<accession>A0A9P7RN80</accession>
<dbReference type="EMBL" id="CM032190">
    <property type="protein sequence ID" value="KAG7086422.1"/>
    <property type="molecule type" value="Genomic_DNA"/>
</dbReference>
<dbReference type="GeneID" id="66071452"/>
<feature type="region of interest" description="Disordered" evidence="1">
    <location>
        <begin position="1"/>
        <end position="61"/>
    </location>
</feature>
<evidence type="ECO:0000256" key="1">
    <source>
        <dbReference type="SAM" id="MobiDB-lite"/>
    </source>
</evidence>
<dbReference type="KEGG" id="more:E1B28_002376"/>
<evidence type="ECO:0000313" key="2">
    <source>
        <dbReference type="EMBL" id="KAG7086422.1"/>
    </source>
</evidence>
<proteinExistence type="predicted"/>
<dbReference type="RefSeq" id="XP_043002893.1">
    <property type="nucleotide sequence ID" value="XM_043159293.1"/>
</dbReference>
<feature type="compositionally biased region" description="Polar residues" evidence="1">
    <location>
        <begin position="1"/>
        <end position="13"/>
    </location>
</feature>
<dbReference type="Proteomes" id="UP001049176">
    <property type="component" value="Chromosome 10"/>
</dbReference>
<feature type="compositionally biased region" description="Low complexity" evidence="1">
    <location>
        <begin position="281"/>
        <end position="293"/>
    </location>
</feature>